<dbReference type="Pfam" id="PF13474">
    <property type="entry name" value="SnoaL_3"/>
    <property type="match status" value="1"/>
</dbReference>
<organism evidence="3 4">
    <name type="scientific">Flavobacterium polysaccharolyticum</name>
    <dbReference type="NCBI Taxonomy" id="3133148"/>
    <lineage>
        <taxon>Bacteria</taxon>
        <taxon>Pseudomonadati</taxon>
        <taxon>Bacteroidota</taxon>
        <taxon>Flavobacteriia</taxon>
        <taxon>Flavobacteriales</taxon>
        <taxon>Flavobacteriaceae</taxon>
        <taxon>Flavobacterium</taxon>
    </lineage>
</organism>
<dbReference type="EMBL" id="JBCGDP010000004">
    <property type="protein sequence ID" value="MEM0576102.1"/>
    <property type="molecule type" value="Genomic_DNA"/>
</dbReference>
<keyword evidence="4" id="KW-1185">Reference proteome</keyword>
<dbReference type="Gene3D" id="3.10.450.50">
    <property type="match status" value="1"/>
</dbReference>
<dbReference type="InterPro" id="IPR032710">
    <property type="entry name" value="NTF2-like_dom_sf"/>
</dbReference>
<protein>
    <submittedName>
        <fullName evidence="3">Nuclear transport factor 2 family protein</fullName>
    </submittedName>
</protein>
<reference evidence="3 4" key="1">
    <citation type="submission" date="2024-03" db="EMBL/GenBank/DDBJ databases">
        <title>Two novel species of the genus Flavobacterium exhibiting potentially degradation of complex polysaccharides.</title>
        <authorList>
            <person name="Lian X."/>
        </authorList>
    </citation>
    <scope>NUCLEOTIDE SEQUENCE [LARGE SCALE GENOMIC DNA]</scope>
    <source>
        <strain evidence="3 4">N6</strain>
    </source>
</reference>
<proteinExistence type="predicted"/>
<evidence type="ECO:0000313" key="4">
    <source>
        <dbReference type="Proteomes" id="UP001468798"/>
    </source>
</evidence>
<feature type="domain" description="SnoaL-like" evidence="2">
    <location>
        <begin position="30"/>
        <end position="143"/>
    </location>
</feature>
<evidence type="ECO:0000313" key="3">
    <source>
        <dbReference type="EMBL" id="MEM0576102.1"/>
    </source>
</evidence>
<keyword evidence="1" id="KW-0732">Signal</keyword>
<dbReference type="Proteomes" id="UP001468798">
    <property type="component" value="Unassembled WGS sequence"/>
</dbReference>
<name>A0ABU9NLI1_9FLAO</name>
<dbReference type="RefSeq" id="WP_342691148.1">
    <property type="nucleotide sequence ID" value="NZ_JBCGDP010000004.1"/>
</dbReference>
<comment type="caution">
    <text evidence="3">The sequence shown here is derived from an EMBL/GenBank/DDBJ whole genome shotgun (WGS) entry which is preliminary data.</text>
</comment>
<feature type="signal peptide" evidence="1">
    <location>
        <begin position="1"/>
        <end position="20"/>
    </location>
</feature>
<dbReference type="InterPro" id="IPR037401">
    <property type="entry name" value="SnoaL-like"/>
</dbReference>
<evidence type="ECO:0000259" key="2">
    <source>
        <dbReference type="Pfam" id="PF13474"/>
    </source>
</evidence>
<gene>
    <name evidence="3" type="ORF">WFZ86_06295</name>
</gene>
<accession>A0ABU9NLI1</accession>
<dbReference type="SUPFAM" id="SSF54427">
    <property type="entry name" value="NTF2-like"/>
    <property type="match status" value="1"/>
</dbReference>
<evidence type="ECO:0000256" key="1">
    <source>
        <dbReference type="SAM" id="SignalP"/>
    </source>
</evidence>
<feature type="chain" id="PRO_5046435046" evidence="1">
    <location>
        <begin position="21"/>
        <end position="169"/>
    </location>
</feature>
<sequence>MKTTLSIGLLLVVGLFTASAQSPRSEEQKIAATLDAWHKAAAQAQFDAYFGLMTNDAIFIGTDAKENWNKTAFQAFAKPYFDKGKAWNFTAIERHIFLDAKGKIAWFDELLSTQMKICRGSGVLEKVGKEWKIKHYVLSMTIPNENVDEVVKIKTPIEDTVMKQLTTKE</sequence>